<accession>A0A699SWL2</accession>
<sequence length="80" mass="8593">ELVAGGENRLVNVSLSNTTTSSFGLKFVQLIGVDEVSLFGEILRVGASLSMEVEEDALTVSDESKVAAEIRIRYAFLDGK</sequence>
<proteinExistence type="predicted"/>
<organism evidence="1">
    <name type="scientific">Tanacetum cinerariifolium</name>
    <name type="common">Dalmatian daisy</name>
    <name type="synonym">Chrysanthemum cinerariifolium</name>
    <dbReference type="NCBI Taxonomy" id="118510"/>
    <lineage>
        <taxon>Eukaryota</taxon>
        <taxon>Viridiplantae</taxon>
        <taxon>Streptophyta</taxon>
        <taxon>Embryophyta</taxon>
        <taxon>Tracheophyta</taxon>
        <taxon>Spermatophyta</taxon>
        <taxon>Magnoliopsida</taxon>
        <taxon>eudicotyledons</taxon>
        <taxon>Gunneridae</taxon>
        <taxon>Pentapetalae</taxon>
        <taxon>asterids</taxon>
        <taxon>campanulids</taxon>
        <taxon>Asterales</taxon>
        <taxon>Asteraceae</taxon>
        <taxon>Asteroideae</taxon>
        <taxon>Anthemideae</taxon>
        <taxon>Anthemidinae</taxon>
        <taxon>Tanacetum</taxon>
    </lineage>
</organism>
<protein>
    <submittedName>
        <fullName evidence="1">Uncharacterized protein</fullName>
    </submittedName>
</protein>
<feature type="non-terminal residue" evidence="1">
    <location>
        <position position="1"/>
    </location>
</feature>
<dbReference type="EMBL" id="BKCJ011194640">
    <property type="protein sequence ID" value="GFD01930.1"/>
    <property type="molecule type" value="Genomic_DNA"/>
</dbReference>
<reference evidence="1" key="1">
    <citation type="journal article" date="2019" name="Sci. Rep.">
        <title>Draft genome of Tanacetum cinerariifolium, the natural source of mosquito coil.</title>
        <authorList>
            <person name="Yamashiro T."/>
            <person name="Shiraishi A."/>
            <person name="Satake H."/>
            <person name="Nakayama K."/>
        </authorList>
    </citation>
    <scope>NUCLEOTIDE SEQUENCE</scope>
</reference>
<comment type="caution">
    <text evidence="1">The sequence shown here is derived from an EMBL/GenBank/DDBJ whole genome shotgun (WGS) entry which is preliminary data.</text>
</comment>
<dbReference type="AlphaFoldDB" id="A0A699SWL2"/>
<gene>
    <name evidence="1" type="ORF">Tci_873899</name>
</gene>
<evidence type="ECO:0000313" key="1">
    <source>
        <dbReference type="EMBL" id="GFD01930.1"/>
    </source>
</evidence>
<name>A0A699SWL2_TANCI</name>